<dbReference type="NCBIfam" id="TIGR01453">
    <property type="entry name" value="grpIintron_endo"/>
    <property type="match status" value="1"/>
</dbReference>
<keyword evidence="3" id="KW-0255">Endonuclease</keyword>
<dbReference type="GO" id="GO:0016787">
    <property type="term" value="F:hydrolase activity"/>
    <property type="evidence" value="ECO:0007669"/>
    <property type="project" value="UniProtKB-KW"/>
</dbReference>
<dbReference type="SUPFAM" id="SSF64496">
    <property type="entry name" value="DNA-binding domain of intron-encoded endonucleases"/>
    <property type="match status" value="1"/>
</dbReference>
<keyword evidence="6" id="KW-0496">Mitochondrion</keyword>
<protein>
    <recommendedName>
        <fullName evidence="5">GIY-YIG domain-containing protein</fullName>
    </recommendedName>
</protein>
<dbReference type="EMBL" id="KT380883">
    <property type="protein sequence ID" value="AMX22131.1"/>
    <property type="molecule type" value="Genomic_DNA"/>
</dbReference>
<dbReference type="GO" id="GO:0004519">
    <property type="term" value="F:endonuclease activity"/>
    <property type="evidence" value="ECO:0007669"/>
    <property type="project" value="UniProtKB-KW"/>
</dbReference>
<dbReference type="GO" id="GO:0003677">
    <property type="term" value="F:DNA binding"/>
    <property type="evidence" value="ECO:0007669"/>
    <property type="project" value="InterPro"/>
</dbReference>
<feature type="domain" description="GIY-YIG" evidence="5">
    <location>
        <begin position="31"/>
        <end position="117"/>
    </location>
</feature>
<dbReference type="Pfam" id="PF01541">
    <property type="entry name" value="GIY-YIG"/>
    <property type="match status" value="1"/>
</dbReference>
<accession>A0A191MWS9</accession>
<proteinExistence type="predicted"/>
<dbReference type="Gene3D" id="3.40.1440.10">
    <property type="entry name" value="GIY-YIG endonuclease"/>
    <property type="match status" value="1"/>
</dbReference>
<evidence type="ECO:0000256" key="1">
    <source>
        <dbReference type="ARBA" id="ARBA00010045"/>
    </source>
</evidence>
<comment type="similarity">
    <text evidence="1">To endonucleases of group I introns of fungi and phage.</text>
</comment>
<dbReference type="Pfam" id="PF07460">
    <property type="entry name" value="NUMOD3"/>
    <property type="match status" value="1"/>
</dbReference>
<dbReference type="InterPro" id="IPR010896">
    <property type="entry name" value="NUMOD1"/>
</dbReference>
<geneLocation type="mitochondrion" evidence="6"/>
<sequence>MKIIKQLNITPTIIYNDCDLDKVKILNDSRNKAGIYCWINNINDKFYVGSSVNLTERFYKYCSLKHLTMRKTPIHNAILKYGYSNFSLAILEFVADKGEIINKEQYYLDLLDPDYNVLVIAGSALGYKHTEETLKVFKERVLSEEARNNLSIAATVRILTEEVREKISEKRKGIKLSEETRAKISKSASDLIGVKVDVFNIETNEKLSFDSFTSAAKYINVSRTAVTRVLKNGKLIQKIYMIKAK</sequence>
<dbReference type="SMART" id="SM00496">
    <property type="entry name" value="IENR2"/>
    <property type="match status" value="3"/>
</dbReference>
<evidence type="ECO:0000313" key="6">
    <source>
        <dbReference type="EMBL" id="AMX22131.1"/>
    </source>
</evidence>
<dbReference type="PROSITE" id="PS50164">
    <property type="entry name" value="GIY_YIG"/>
    <property type="match status" value="1"/>
</dbReference>
<evidence type="ECO:0000256" key="3">
    <source>
        <dbReference type="ARBA" id="ARBA00022759"/>
    </source>
</evidence>
<evidence type="ECO:0000259" key="5">
    <source>
        <dbReference type="PROSITE" id="PS50164"/>
    </source>
</evidence>
<gene>
    <name evidence="6" type="primary">orf245</name>
</gene>
<keyword evidence="2" id="KW-0540">Nuclease</keyword>
<dbReference type="SMART" id="SM00497">
    <property type="entry name" value="IENR1"/>
    <property type="match status" value="1"/>
</dbReference>
<dbReference type="CDD" id="cd10445">
    <property type="entry name" value="GIY-YIG_bI1_like"/>
    <property type="match status" value="1"/>
</dbReference>
<dbReference type="InterPro" id="IPR006350">
    <property type="entry name" value="Intron_endoG1"/>
</dbReference>
<dbReference type="SUPFAM" id="SSF82771">
    <property type="entry name" value="GIY-YIG endonuclease"/>
    <property type="match status" value="1"/>
</dbReference>
<dbReference type="InterPro" id="IPR000305">
    <property type="entry name" value="GIY-YIG_endonuc"/>
</dbReference>
<dbReference type="Pfam" id="PF07453">
    <property type="entry name" value="NUMOD1"/>
    <property type="match status" value="1"/>
</dbReference>
<dbReference type="InterPro" id="IPR003611">
    <property type="entry name" value="NUMOD3"/>
</dbReference>
<dbReference type="InterPro" id="IPR035901">
    <property type="entry name" value="GIY-YIG_endonuc_sf"/>
</dbReference>
<dbReference type="GeneID" id="31078107"/>
<reference evidence="6" key="1">
    <citation type="journal article" date="2016" name="PLoS ONE">
        <title>Intron Derived Size Polymorphism in the Mitochondrial Genomes of Closely Related Chrysoporthe Species.</title>
        <authorList>
            <person name="Kanzi A.M."/>
            <person name="Wingfield B.D."/>
            <person name="Steenkamp E.T."/>
            <person name="Naidoo S."/>
            <person name="van der Merwe N.A."/>
        </authorList>
    </citation>
    <scope>NUCLEOTIDE SEQUENCE</scope>
</reference>
<evidence type="ECO:0000256" key="2">
    <source>
        <dbReference type="ARBA" id="ARBA00022722"/>
    </source>
</evidence>
<keyword evidence="4" id="KW-0378">Hydrolase</keyword>
<name>A0A191MWS9_9PEZI</name>
<dbReference type="AlphaFoldDB" id="A0A191MWS9"/>
<dbReference type="InterPro" id="IPR003647">
    <property type="entry name" value="Intron_nuc_1_rpt"/>
</dbReference>
<evidence type="ECO:0000256" key="4">
    <source>
        <dbReference type="ARBA" id="ARBA00022801"/>
    </source>
</evidence>
<dbReference type="SMART" id="SM00465">
    <property type="entry name" value="GIYc"/>
    <property type="match status" value="1"/>
</dbReference>
<organism evidence="6">
    <name type="scientific">Chrysoporthe austroafricana</name>
    <dbReference type="NCBI Taxonomy" id="354353"/>
    <lineage>
        <taxon>Eukaryota</taxon>
        <taxon>Fungi</taxon>
        <taxon>Dikarya</taxon>
        <taxon>Ascomycota</taxon>
        <taxon>Pezizomycotina</taxon>
        <taxon>Sordariomycetes</taxon>
        <taxon>Sordariomycetidae</taxon>
        <taxon>Diaporthales</taxon>
        <taxon>Cryphonectriaceae</taxon>
        <taxon>Cryphonectria-Endothia species complex</taxon>
        <taxon>Chrysoporthe</taxon>
    </lineage>
</organism>
<dbReference type="RefSeq" id="YP_009262056.1">
    <property type="nucleotide sequence ID" value="NC_030522.1"/>
</dbReference>